<name>A0A4C1Z6Y6_EUMVA</name>
<feature type="domain" description="C2H2-type" evidence="6">
    <location>
        <begin position="189"/>
        <end position="211"/>
    </location>
</feature>
<dbReference type="STRING" id="151549.A0A4C1Z6Y6"/>
<dbReference type="EMBL" id="BGZK01001688">
    <property type="protein sequence ID" value="GBP84591.1"/>
    <property type="molecule type" value="Genomic_DNA"/>
</dbReference>
<protein>
    <submittedName>
        <fullName evidence="7">Krueppel-like factor 3</fullName>
    </submittedName>
</protein>
<proteinExistence type="predicted"/>
<dbReference type="InterPro" id="IPR013087">
    <property type="entry name" value="Znf_C2H2_type"/>
</dbReference>
<feature type="domain" description="C2H2-type" evidence="6">
    <location>
        <begin position="130"/>
        <end position="158"/>
    </location>
</feature>
<dbReference type="PROSITE" id="PS00028">
    <property type="entry name" value="ZINC_FINGER_C2H2_1"/>
    <property type="match status" value="2"/>
</dbReference>
<feature type="domain" description="C2H2-type" evidence="6">
    <location>
        <begin position="159"/>
        <end position="188"/>
    </location>
</feature>
<dbReference type="SMART" id="SM00355">
    <property type="entry name" value="ZnF_C2H2"/>
    <property type="match status" value="3"/>
</dbReference>
<dbReference type="PANTHER" id="PTHR23235">
    <property type="entry name" value="KRUEPPEL-LIKE TRANSCRIPTION FACTOR"/>
    <property type="match status" value="1"/>
</dbReference>
<dbReference type="InterPro" id="IPR036236">
    <property type="entry name" value="Znf_C2H2_sf"/>
</dbReference>
<evidence type="ECO:0000313" key="8">
    <source>
        <dbReference type="Proteomes" id="UP000299102"/>
    </source>
</evidence>
<keyword evidence="3" id="KW-0862">Zinc</keyword>
<dbReference type="PROSITE" id="PS50157">
    <property type="entry name" value="ZINC_FINGER_C2H2_2"/>
    <property type="match status" value="3"/>
</dbReference>
<dbReference type="GO" id="GO:0000978">
    <property type="term" value="F:RNA polymerase II cis-regulatory region sequence-specific DNA binding"/>
    <property type="evidence" value="ECO:0007669"/>
    <property type="project" value="TreeGrafter"/>
</dbReference>
<feature type="region of interest" description="Disordered" evidence="5">
    <location>
        <begin position="96"/>
        <end position="118"/>
    </location>
</feature>
<dbReference type="OrthoDB" id="4748970at2759"/>
<dbReference type="FunFam" id="3.30.160.60:FF:000007">
    <property type="entry name" value="Basic krueppel-like factor 3"/>
    <property type="match status" value="1"/>
</dbReference>
<evidence type="ECO:0000256" key="5">
    <source>
        <dbReference type="SAM" id="MobiDB-lite"/>
    </source>
</evidence>
<dbReference type="Pfam" id="PF00096">
    <property type="entry name" value="zf-C2H2"/>
    <property type="match status" value="2"/>
</dbReference>
<evidence type="ECO:0000259" key="6">
    <source>
        <dbReference type="PROSITE" id="PS50157"/>
    </source>
</evidence>
<keyword evidence="1" id="KW-0479">Metal-binding</keyword>
<keyword evidence="2 4" id="KW-0863">Zinc-finger</keyword>
<dbReference type="Gene3D" id="3.30.160.60">
    <property type="entry name" value="Classic Zinc Finger"/>
    <property type="match status" value="3"/>
</dbReference>
<dbReference type="SUPFAM" id="SSF57667">
    <property type="entry name" value="beta-beta-alpha zinc fingers"/>
    <property type="match status" value="2"/>
</dbReference>
<sequence length="211" mass="24061">MLIFTFHANQAHPQEIADSHIRCHLVSAVHLTRLKPLSLLTTPAPRLDLELSPTVKSPFLPPFLPFPIPVPEAALRGEDEIQKMVVANALHDALADPKAKRENRKTSKHAPDRVDNNNDVERACGRKRLHKCDVAGCHKIYTKSSHLKAHSTHTGEKPYRCSWEGCSWRFARSDELTRHTRKHTGHRPFTCPLCRRSFARSDHLGLHVRRH</sequence>
<evidence type="ECO:0000256" key="1">
    <source>
        <dbReference type="ARBA" id="ARBA00022723"/>
    </source>
</evidence>
<keyword evidence="8" id="KW-1185">Reference proteome</keyword>
<reference evidence="7 8" key="1">
    <citation type="journal article" date="2019" name="Commun. Biol.">
        <title>The bagworm genome reveals a unique fibroin gene that provides high tensile strength.</title>
        <authorList>
            <person name="Kono N."/>
            <person name="Nakamura H."/>
            <person name="Ohtoshi R."/>
            <person name="Tomita M."/>
            <person name="Numata K."/>
            <person name="Arakawa K."/>
        </authorList>
    </citation>
    <scope>NUCLEOTIDE SEQUENCE [LARGE SCALE GENOMIC DNA]</scope>
</reference>
<gene>
    <name evidence="7" type="primary">Klf3</name>
    <name evidence="7" type="ORF">EVAR_64621_1</name>
</gene>
<evidence type="ECO:0000313" key="7">
    <source>
        <dbReference type="EMBL" id="GBP84591.1"/>
    </source>
</evidence>
<dbReference type="GO" id="GO:0000981">
    <property type="term" value="F:DNA-binding transcription factor activity, RNA polymerase II-specific"/>
    <property type="evidence" value="ECO:0007669"/>
    <property type="project" value="TreeGrafter"/>
</dbReference>
<feature type="compositionally biased region" description="Basic and acidic residues" evidence="5">
    <location>
        <begin position="109"/>
        <end position="118"/>
    </location>
</feature>
<organism evidence="7 8">
    <name type="scientific">Eumeta variegata</name>
    <name type="common">Bagworm moth</name>
    <name type="synonym">Eumeta japonica</name>
    <dbReference type="NCBI Taxonomy" id="151549"/>
    <lineage>
        <taxon>Eukaryota</taxon>
        <taxon>Metazoa</taxon>
        <taxon>Ecdysozoa</taxon>
        <taxon>Arthropoda</taxon>
        <taxon>Hexapoda</taxon>
        <taxon>Insecta</taxon>
        <taxon>Pterygota</taxon>
        <taxon>Neoptera</taxon>
        <taxon>Endopterygota</taxon>
        <taxon>Lepidoptera</taxon>
        <taxon>Glossata</taxon>
        <taxon>Ditrysia</taxon>
        <taxon>Tineoidea</taxon>
        <taxon>Psychidae</taxon>
        <taxon>Oiketicinae</taxon>
        <taxon>Eumeta</taxon>
    </lineage>
</organism>
<accession>A0A4C1Z6Y6</accession>
<dbReference type="Proteomes" id="UP000299102">
    <property type="component" value="Unassembled WGS sequence"/>
</dbReference>
<evidence type="ECO:0000256" key="3">
    <source>
        <dbReference type="ARBA" id="ARBA00022833"/>
    </source>
</evidence>
<evidence type="ECO:0000256" key="4">
    <source>
        <dbReference type="PROSITE-ProRule" id="PRU00042"/>
    </source>
</evidence>
<dbReference type="AlphaFoldDB" id="A0A4C1Z6Y6"/>
<evidence type="ECO:0000256" key="2">
    <source>
        <dbReference type="ARBA" id="ARBA00022771"/>
    </source>
</evidence>
<comment type="caution">
    <text evidence="7">The sequence shown here is derived from an EMBL/GenBank/DDBJ whole genome shotgun (WGS) entry which is preliminary data.</text>
</comment>
<dbReference type="GO" id="GO:0008270">
    <property type="term" value="F:zinc ion binding"/>
    <property type="evidence" value="ECO:0007669"/>
    <property type="project" value="UniProtKB-KW"/>
</dbReference>
<dbReference type="PANTHER" id="PTHR23235:SF150">
    <property type="entry name" value="KRUEPPEL-LIKE FACTOR LUNA"/>
    <property type="match status" value="1"/>
</dbReference>